<comment type="caution">
    <text evidence="6">The sequence shown here is derived from an EMBL/GenBank/DDBJ whole genome shotgun (WGS) entry which is preliminary data.</text>
</comment>
<accession>A0A816CAS0</accession>
<dbReference type="SUPFAM" id="SSF52151">
    <property type="entry name" value="FabD/lysophospholipase-like"/>
    <property type="match status" value="1"/>
</dbReference>
<dbReference type="Pfam" id="PF01734">
    <property type="entry name" value="Patatin"/>
    <property type="match status" value="1"/>
</dbReference>
<feature type="short sequence motif" description="GXGXXG" evidence="4">
    <location>
        <begin position="1133"/>
        <end position="1138"/>
    </location>
</feature>
<evidence type="ECO:0000256" key="3">
    <source>
        <dbReference type="PROSITE-ProRule" id="PRU00339"/>
    </source>
</evidence>
<dbReference type="Gene3D" id="1.25.40.10">
    <property type="entry name" value="Tetratricopeptide repeat domain"/>
    <property type="match status" value="1"/>
</dbReference>
<proteinExistence type="inferred from homology"/>
<dbReference type="PROSITE" id="PS51635">
    <property type="entry name" value="PNPLA"/>
    <property type="match status" value="1"/>
</dbReference>
<keyword evidence="3" id="KW-0802">TPR repeat</keyword>
<dbReference type="PROSITE" id="PS50005">
    <property type="entry name" value="TPR"/>
    <property type="match status" value="1"/>
</dbReference>
<feature type="domain" description="PNPLA" evidence="5">
    <location>
        <begin position="1129"/>
        <end position="1316"/>
    </location>
</feature>
<dbReference type="PANTHER" id="PTHR32176">
    <property type="entry name" value="XYLOSE ISOMERASE"/>
    <property type="match status" value="1"/>
</dbReference>
<evidence type="ECO:0000313" key="7">
    <source>
        <dbReference type="Proteomes" id="UP000663855"/>
    </source>
</evidence>
<keyword evidence="4" id="KW-0378">Hydrolase</keyword>
<sequence length="1441" mass="167216">MDDDTINQQFQEVDDAIMNNRDNVPQVLTRLKLLIGNQSNEYSELFRTKRISYFRATGNLNELRNEENRIEEKFSSSQLGRNLEPSQVRKREPIGHNILPDESIKADIQACLERVKSVRCNEEQKSFYKQLYSEITELIRLPVNSFDEYINIDLQYSRIKVSLDSLQIQMLENSKETIDMKNNLDLPVLIDLSFHLICLQYQLKVDFVNFVLSDKSKIRSILFADIPLSQEHTRIHCSKLSFLFHPKRCEPRQQMMFIEIFELIGGDLRKQSKELNNNRVDRVNLVEQYKLAGKEHLDKAYKNSDARNRTQNAVSAYRYYRAASKELETESNKGSTFKQVELKRCMSLSLQLVEPNLTFEAQIYAIAGIYLISKEGEDHRCREDFKQLESILRSTNYSEARYSISTVGVTESTSHEFRLNKTIRDFTRGSIKLEQLRDALSSDLRFTITNTHAFTDEQENQLGIQWIDTSSSIGVGISYLMGDIFFENNFYSKNQSSTTPKPKVHESIHDILREALGYYTKRQYNDFLSCLTKRYFKNKILLGIKQEHHGSTCKIILDVRPRVIVHELSRSSFSAEGIANFLILLGEVLLMAPKIIPKDHLSPKVSVQAPKYADFIDCACQLFREVLHNSYLTERANRYDNRIISQFSAQSESYIEDYQKTASNYIYPVSAEYIKERLIVSNSSDRLDYLRFVAQVNYAITFLIMGRKENLELSVKMIKELKRGLRKKFQQEKMCTVTEIRLQALTDVFGVFGYTDNKPLDKNELDFLSQKFFRLASDVRIKSIDRILMNNEMVSYCEPISLGDDNQDEKDEFVLLDRVLGNVLRLDKTKFVENVCNNYNRSIEPLTSLMKEIIKKENFPSINEWKESFLLGKYSLNFQYLPVLSFLYSIVFVPCMIKSHPDHGDIFVVTKEIIDKSNSLVKTSVYAVTEEMSDTESIQPVKAIFTDSDVSLKYIYYQLELAKGGNAKADLLNQIALYHRHQAEKIDKTHHLDALRKWDQSKKIYLDALSLNRNHLAALLGYATCLIMLNKYKKAEEVLKKDLEKRTYYRDSSERWFLLGLLKRKLLDYDEAIKSLKKALSLKDNYIDAQKELAFVEKLKNETIDKRMKIYKKMSLNHVEPKFEQFNVLSIDGGGIRGLIPAVWMSELERRTNLVSASMFHMMAGTSTGAIIAAGLALPDKFDKKRPRYKAMDIVELYRNHSNRVFSRASLIPYWLGLRSKYTDEGRKSLFNEYFEDSRLSESLTDLIITTVNSESNTTESFRRSIALQDFRKDYKFTDILMCTSAAPTYFPAYRLDDSVYVDGGVQANNPALMAYGDACRQTSNRDNIFVLSLGTGDYVPDPLKPNANRHLLFWLSNLFDVLKHVIDGPQSNIDRDLCNVLDSDQYQRWQVWLENPILLDDIKKETLDNLMEFAHVHFEEMDAFDNDKRLGKLIERLKGQ</sequence>
<dbReference type="CDD" id="cd07199">
    <property type="entry name" value="Pat17_PNPLA8_PNPLA9_like"/>
    <property type="match status" value="1"/>
</dbReference>
<dbReference type="Gene3D" id="3.40.1090.10">
    <property type="entry name" value="Cytosolic phospholipase A2 catalytic domain"/>
    <property type="match status" value="1"/>
</dbReference>
<evidence type="ECO:0000256" key="1">
    <source>
        <dbReference type="ARBA" id="ARBA00010240"/>
    </source>
</evidence>
<protein>
    <recommendedName>
        <fullName evidence="5">PNPLA domain-containing protein</fullName>
    </recommendedName>
</protein>
<keyword evidence="4" id="KW-0442">Lipid degradation</keyword>
<comment type="similarity">
    <text evidence="1">Belongs to the patatin family.</text>
</comment>
<name>A0A816CAS0_9BILA</name>
<dbReference type="GO" id="GO:0047372">
    <property type="term" value="F:monoacylglycerol lipase activity"/>
    <property type="evidence" value="ECO:0007669"/>
    <property type="project" value="TreeGrafter"/>
</dbReference>
<dbReference type="InterPro" id="IPR002641">
    <property type="entry name" value="PNPLA_dom"/>
</dbReference>
<dbReference type="EMBL" id="CAJNOV010018501">
    <property type="protein sequence ID" value="CAF1620716.1"/>
    <property type="molecule type" value="Genomic_DNA"/>
</dbReference>
<gene>
    <name evidence="6" type="ORF">CJN711_LOCUS37876</name>
</gene>
<dbReference type="SMART" id="SM00028">
    <property type="entry name" value="TPR"/>
    <property type="match status" value="2"/>
</dbReference>
<dbReference type="InterPro" id="IPR011990">
    <property type="entry name" value="TPR-like_helical_dom_sf"/>
</dbReference>
<reference evidence="6" key="1">
    <citation type="submission" date="2021-02" db="EMBL/GenBank/DDBJ databases">
        <authorList>
            <person name="Nowell W R."/>
        </authorList>
    </citation>
    <scope>NUCLEOTIDE SEQUENCE</scope>
</reference>
<evidence type="ECO:0000259" key="5">
    <source>
        <dbReference type="PROSITE" id="PS51635"/>
    </source>
</evidence>
<feature type="short sequence motif" description="GXSXG" evidence="4">
    <location>
        <begin position="1165"/>
        <end position="1169"/>
    </location>
</feature>
<feature type="short sequence motif" description="DGA/G" evidence="4">
    <location>
        <begin position="1303"/>
        <end position="1305"/>
    </location>
</feature>
<keyword evidence="2 4" id="KW-0443">Lipid metabolism</keyword>
<evidence type="ECO:0000256" key="2">
    <source>
        <dbReference type="ARBA" id="ARBA00023098"/>
    </source>
</evidence>
<dbReference type="InterPro" id="IPR019734">
    <property type="entry name" value="TPR_rpt"/>
</dbReference>
<evidence type="ECO:0000313" key="6">
    <source>
        <dbReference type="EMBL" id="CAF1620716.1"/>
    </source>
</evidence>
<dbReference type="PANTHER" id="PTHR32176:SF92">
    <property type="entry name" value="XYLOSE ISOMERASE"/>
    <property type="match status" value="1"/>
</dbReference>
<dbReference type="SUPFAM" id="SSF48452">
    <property type="entry name" value="TPR-like"/>
    <property type="match status" value="1"/>
</dbReference>
<dbReference type="InterPro" id="IPR016035">
    <property type="entry name" value="Acyl_Trfase/lysoPLipase"/>
</dbReference>
<evidence type="ECO:0000256" key="4">
    <source>
        <dbReference type="PROSITE-ProRule" id="PRU01161"/>
    </source>
</evidence>
<dbReference type="Proteomes" id="UP000663855">
    <property type="component" value="Unassembled WGS sequence"/>
</dbReference>
<feature type="repeat" description="TPR" evidence="3">
    <location>
        <begin position="1053"/>
        <end position="1086"/>
    </location>
</feature>
<organism evidence="6 7">
    <name type="scientific">Rotaria magnacalcarata</name>
    <dbReference type="NCBI Taxonomy" id="392030"/>
    <lineage>
        <taxon>Eukaryota</taxon>
        <taxon>Metazoa</taxon>
        <taxon>Spiralia</taxon>
        <taxon>Gnathifera</taxon>
        <taxon>Rotifera</taxon>
        <taxon>Eurotatoria</taxon>
        <taxon>Bdelloidea</taxon>
        <taxon>Philodinida</taxon>
        <taxon>Philodinidae</taxon>
        <taxon>Rotaria</taxon>
    </lineage>
</organism>
<feature type="active site" description="Proton acceptor" evidence="4">
    <location>
        <position position="1303"/>
    </location>
</feature>
<feature type="active site" description="Nucleophile" evidence="4">
    <location>
        <position position="1167"/>
    </location>
</feature>
<dbReference type="GO" id="GO:0004620">
    <property type="term" value="F:phospholipase activity"/>
    <property type="evidence" value="ECO:0007669"/>
    <property type="project" value="TreeGrafter"/>
</dbReference>
<dbReference type="GO" id="GO:0016042">
    <property type="term" value="P:lipid catabolic process"/>
    <property type="evidence" value="ECO:0007669"/>
    <property type="project" value="UniProtKB-UniRule"/>
</dbReference>